<keyword evidence="1" id="KW-1133">Transmembrane helix</keyword>
<feature type="transmembrane region" description="Helical" evidence="1">
    <location>
        <begin position="176"/>
        <end position="199"/>
    </location>
</feature>
<sequence>MTNSDVRLGPRRDSSGRTLPVRIELLRQLRRRRTQITLGLFALLPVILWIAFSVGNSSTPGQAGVSLTDLAQTSGPNFVTFALFSSASFLFVVVVALFFGDTVASEASWSSLRYLLAIPVPRVRLLRQKVIVATLLSAAVIGVLPLVALALGTLVYGDGPFTSPTGETLTYGVGVLRLALAVIFVALQLSWVAGVATLLSVVTDAPLGAVGGAVLVSILSQILDTIDALGSVRNALPTHYSFAWTDLLTADVDGTEMARGVLSSFIWAAAFGVTAVWWFRRKDIVS</sequence>
<dbReference type="EMBL" id="JBHSIV010000011">
    <property type="protein sequence ID" value="MFC5063114.1"/>
    <property type="molecule type" value="Genomic_DNA"/>
</dbReference>
<dbReference type="RefSeq" id="WP_378036456.1">
    <property type="nucleotide sequence ID" value="NZ_JBHSIV010000011.1"/>
</dbReference>
<feature type="transmembrane region" description="Helical" evidence="1">
    <location>
        <begin position="257"/>
        <end position="279"/>
    </location>
</feature>
<name>A0ABV9YLZ0_9PSEU</name>
<gene>
    <name evidence="2" type="ORF">ACFPBZ_12925</name>
</gene>
<evidence type="ECO:0000313" key="3">
    <source>
        <dbReference type="Proteomes" id="UP001595947"/>
    </source>
</evidence>
<comment type="caution">
    <text evidence="2">The sequence shown here is derived from an EMBL/GenBank/DDBJ whole genome shotgun (WGS) entry which is preliminary data.</text>
</comment>
<dbReference type="Pfam" id="PF12730">
    <property type="entry name" value="ABC2_membrane_4"/>
    <property type="match status" value="1"/>
</dbReference>
<feature type="transmembrane region" description="Helical" evidence="1">
    <location>
        <begin position="78"/>
        <end position="99"/>
    </location>
</feature>
<dbReference type="PANTHER" id="PTHR37305:SF1">
    <property type="entry name" value="MEMBRANE PROTEIN"/>
    <property type="match status" value="1"/>
</dbReference>
<protein>
    <submittedName>
        <fullName evidence="2">ABC transporter permease</fullName>
    </submittedName>
</protein>
<accession>A0ABV9YLZ0</accession>
<evidence type="ECO:0000313" key="2">
    <source>
        <dbReference type="EMBL" id="MFC5063114.1"/>
    </source>
</evidence>
<keyword evidence="3" id="KW-1185">Reference proteome</keyword>
<feature type="transmembrane region" description="Helical" evidence="1">
    <location>
        <begin position="206"/>
        <end position="223"/>
    </location>
</feature>
<reference evidence="3" key="1">
    <citation type="journal article" date="2019" name="Int. J. Syst. Evol. Microbiol.">
        <title>The Global Catalogue of Microorganisms (GCM) 10K type strain sequencing project: providing services to taxonomists for standard genome sequencing and annotation.</title>
        <authorList>
            <consortium name="The Broad Institute Genomics Platform"/>
            <consortium name="The Broad Institute Genome Sequencing Center for Infectious Disease"/>
            <person name="Wu L."/>
            <person name="Ma J."/>
        </authorList>
    </citation>
    <scope>NUCLEOTIDE SEQUENCE [LARGE SCALE GENOMIC DNA]</scope>
    <source>
        <strain evidence="3">CGMCC 4.7093</strain>
    </source>
</reference>
<keyword evidence="1" id="KW-0812">Transmembrane</keyword>
<dbReference type="Proteomes" id="UP001595947">
    <property type="component" value="Unassembled WGS sequence"/>
</dbReference>
<organism evidence="2 3">
    <name type="scientific">Actinomycetospora atypica</name>
    <dbReference type="NCBI Taxonomy" id="1290095"/>
    <lineage>
        <taxon>Bacteria</taxon>
        <taxon>Bacillati</taxon>
        <taxon>Actinomycetota</taxon>
        <taxon>Actinomycetes</taxon>
        <taxon>Pseudonocardiales</taxon>
        <taxon>Pseudonocardiaceae</taxon>
        <taxon>Actinomycetospora</taxon>
    </lineage>
</organism>
<keyword evidence="1" id="KW-0472">Membrane</keyword>
<evidence type="ECO:0000256" key="1">
    <source>
        <dbReference type="SAM" id="Phobius"/>
    </source>
</evidence>
<proteinExistence type="predicted"/>
<feature type="transmembrane region" description="Helical" evidence="1">
    <location>
        <begin position="36"/>
        <end position="58"/>
    </location>
</feature>
<feature type="transmembrane region" description="Helical" evidence="1">
    <location>
        <begin position="130"/>
        <end position="156"/>
    </location>
</feature>
<dbReference type="PANTHER" id="PTHR37305">
    <property type="entry name" value="INTEGRAL MEMBRANE PROTEIN-RELATED"/>
    <property type="match status" value="1"/>
</dbReference>